<dbReference type="EMBL" id="MAAO01000015">
    <property type="protein sequence ID" value="OUR93550.1"/>
    <property type="molecule type" value="Genomic_DNA"/>
</dbReference>
<dbReference type="AlphaFoldDB" id="A0A1Y5F8Q2"/>
<evidence type="ECO:0000313" key="3">
    <source>
        <dbReference type="Proteomes" id="UP000196531"/>
    </source>
</evidence>
<evidence type="ECO:0000259" key="1">
    <source>
        <dbReference type="PROSITE" id="PS51186"/>
    </source>
</evidence>
<dbReference type="PANTHER" id="PTHR43233">
    <property type="entry name" value="FAMILY N-ACETYLTRANSFERASE, PUTATIVE (AFU_ORTHOLOGUE AFUA_6G03350)-RELATED"/>
    <property type="match status" value="1"/>
</dbReference>
<dbReference type="Proteomes" id="UP000196531">
    <property type="component" value="Unassembled WGS sequence"/>
</dbReference>
<dbReference type="InterPro" id="IPR053144">
    <property type="entry name" value="Acetyltransferase_Butenolide"/>
</dbReference>
<protein>
    <submittedName>
        <fullName evidence="2">GNAT family N-acetyltransferase</fullName>
    </submittedName>
</protein>
<dbReference type="PANTHER" id="PTHR43233:SF1">
    <property type="entry name" value="FAMILY N-ACETYLTRANSFERASE, PUTATIVE (AFU_ORTHOLOGUE AFUA_6G03350)-RELATED"/>
    <property type="match status" value="1"/>
</dbReference>
<comment type="caution">
    <text evidence="2">The sequence shown here is derived from an EMBL/GenBank/DDBJ whole genome shotgun (WGS) entry which is preliminary data.</text>
</comment>
<feature type="domain" description="N-acetyltransferase" evidence="1">
    <location>
        <begin position="1"/>
        <end position="133"/>
    </location>
</feature>
<dbReference type="GO" id="GO:0016747">
    <property type="term" value="F:acyltransferase activity, transferring groups other than amino-acyl groups"/>
    <property type="evidence" value="ECO:0007669"/>
    <property type="project" value="InterPro"/>
</dbReference>
<dbReference type="InterPro" id="IPR016181">
    <property type="entry name" value="Acyl_CoA_acyltransferase"/>
</dbReference>
<dbReference type="Gene3D" id="3.40.630.30">
    <property type="match status" value="1"/>
</dbReference>
<name>A0A1Y5F8Q2_9BACT</name>
<dbReference type="InterPro" id="IPR000182">
    <property type="entry name" value="GNAT_dom"/>
</dbReference>
<sequence>MIQYSTDTLLLENLDMNGFFVDWPNPPNIKNFKRILLGSYKCVIAFEENKLVGFINAISDGVLSAYIPLLEVLPEYQSKCIGKKLVEHMKEELSHLYMVDLLCDEKLVPYYEKLGMNKSQGVHIRNYDRQSAE</sequence>
<organism evidence="2 3">
    <name type="scientific">Halobacteriovorax marinus</name>
    <dbReference type="NCBI Taxonomy" id="97084"/>
    <lineage>
        <taxon>Bacteria</taxon>
        <taxon>Pseudomonadati</taxon>
        <taxon>Bdellovibrionota</taxon>
        <taxon>Bacteriovoracia</taxon>
        <taxon>Bacteriovoracales</taxon>
        <taxon>Halobacteriovoraceae</taxon>
        <taxon>Halobacteriovorax</taxon>
    </lineage>
</organism>
<dbReference type="PROSITE" id="PS51186">
    <property type="entry name" value="GNAT"/>
    <property type="match status" value="1"/>
</dbReference>
<dbReference type="SUPFAM" id="SSF55729">
    <property type="entry name" value="Acyl-CoA N-acyltransferases (Nat)"/>
    <property type="match status" value="1"/>
</dbReference>
<gene>
    <name evidence="2" type="ORF">A9Q84_18960</name>
</gene>
<reference evidence="3" key="1">
    <citation type="journal article" date="2017" name="Proc. Natl. Acad. Sci. U.S.A.">
        <title>Simulation of Deepwater Horizon oil plume reveals substrate specialization within a complex community of hydrocarbon-degraders.</title>
        <authorList>
            <person name="Hu P."/>
            <person name="Dubinsky E.A."/>
            <person name="Probst A.J."/>
            <person name="Wang J."/>
            <person name="Sieber C.M.K."/>
            <person name="Tom L.M."/>
            <person name="Gardinali P."/>
            <person name="Banfield J.F."/>
            <person name="Atlas R.M."/>
            <person name="Andersen G.L."/>
        </authorList>
    </citation>
    <scope>NUCLEOTIDE SEQUENCE [LARGE SCALE GENOMIC DNA]</scope>
</reference>
<proteinExistence type="predicted"/>
<keyword evidence="2" id="KW-0808">Transferase</keyword>
<dbReference type="Pfam" id="PF13673">
    <property type="entry name" value="Acetyltransf_10"/>
    <property type="match status" value="1"/>
</dbReference>
<accession>A0A1Y5F8Q2</accession>
<dbReference type="CDD" id="cd04301">
    <property type="entry name" value="NAT_SF"/>
    <property type="match status" value="1"/>
</dbReference>
<evidence type="ECO:0000313" key="2">
    <source>
        <dbReference type="EMBL" id="OUR93550.1"/>
    </source>
</evidence>